<dbReference type="Pfam" id="PF09261">
    <property type="entry name" value="Alpha-mann_mid"/>
    <property type="match status" value="1"/>
</dbReference>
<dbReference type="InterPro" id="IPR011682">
    <property type="entry name" value="Glyco_hydro_38_C"/>
</dbReference>
<protein>
    <submittedName>
        <fullName evidence="6">Alpha-mannosidase</fullName>
    </submittedName>
</protein>
<gene>
    <name evidence="6" type="ORF">WMW72_28545</name>
</gene>
<keyword evidence="3" id="KW-0378">Hydrolase</keyword>
<dbReference type="InterPro" id="IPR011330">
    <property type="entry name" value="Glyco_hydro/deAcase_b/a-brl"/>
</dbReference>
<evidence type="ECO:0000256" key="4">
    <source>
        <dbReference type="ARBA" id="ARBA00023295"/>
    </source>
</evidence>
<dbReference type="Gene3D" id="2.60.40.2220">
    <property type="match status" value="1"/>
</dbReference>
<dbReference type="Gene3D" id="1.20.1270.50">
    <property type="entry name" value="Glycoside hydrolase family 38, central domain"/>
    <property type="match status" value="1"/>
</dbReference>
<evidence type="ECO:0000313" key="7">
    <source>
        <dbReference type="Proteomes" id="UP001469365"/>
    </source>
</evidence>
<dbReference type="InterPro" id="IPR011013">
    <property type="entry name" value="Gal_mutarotase_sf_dom"/>
</dbReference>
<dbReference type="RefSeq" id="WP_341418994.1">
    <property type="nucleotide sequence ID" value="NZ_JBBPCC010000024.1"/>
</dbReference>
<dbReference type="InterPro" id="IPR000602">
    <property type="entry name" value="Glyco_hydro_38_N"/>
</dbReference>
<proteinExistence type="inferred from homology"/>
<evidence type="ECO:0000256" key="1">
    <source>
        <dbReference type="ARBA" id="ARBA00009792"/>
    </source>
</evidence>
<dbReference type="Pfam" id="PF18438">
    <property type="entry name" value="Glyco_hydro_38"/>
    <property type="match status" value="1"/>
</dbReference>
<dbReference type="SUPFAM" id="SSF88713">
    <property type="entry name" value="Glycoside hydrolase/deacetylase"/>
    <property type="match status" value="1"/>
</dbReference>
<feature type="domain" description="Glycoside hydrolase family 38 central" evidence="5">
    <location>
        <begin position="296"/>
        <end position="369"/>
    </location>
</feature>
<dbReference type="Proteomes" id="UP001469365">
    <property type="component" value="Unassembled WGS sequence"/>
</dbReference>
<dbReference type="Pfam" id="PF07748">
    <property type="entry name" value="Glyco_hydro_38C"/>
    <property type="match status" value="1"/>
</dbReference>
<comment type="similarity">
    <text evidence="1">Belongs to the glycosyl hydrolase 38 family.</text>
</comment>
<keyword evidence="7" id="KW-1185">Reference proteome</keyword>
<dbReference type="InterPro" id="IPR028995">
    <property type="entry name" value="Glyco_hydro_57/38_cen_sf"/>
</dbReference>
<dbReference type="Gene3D" id="3.20.110.10">
    <property type="entry name" value="Glycoside hydrolase 38, N terminal domain"/>
    <property type="match status" value="1"/>
</dbReference>
<dbReference type="SUPFAM" id="SSF88688">
    <property type="entry name" value="Families 57/38 glycoside transferase middle domain"/>
    <property type="match status" value="1"/>
</dbReference>
<dbReference type="PANTHER" id="PTHR46017:SF2">
    <property type="entry name" value="MANNOSYLGLYCERATE HYDROLASE"/>
    <property type="match status" value="1"/>
</dbReference>
<keyword evidence="4" id="KW-0326">Glycosidase</keyword>
<dbReference type="Pfam" id="PF17677">
    <property type="entry name" value="Glyco_hydro38C2"/>
    <property type="match status" value="1"/>
</dbReference>
<dbReference type="InterPro" id="IPR015341">
    <property type="entry name" value="Glyco_hydro_38_cen"/>
</dbReference>
<evidence type="ECO:0000256" key="2">
    <source>
        <dbReference type="ARBA" id="ARBA00022723"/>
    </source>
</evidence>
<organism evidence="6 7">
    <name type="scientific">Paenibacillus filicis</name>
    <dbReference type="NCBI Taxonomy" id="669464"/>
    <lineage>
        <taxon>Bacteria</taxon>
        <taxon>Bacillati</taxon>
        <taxon>Bacillota</taxon>
        <taxon>Bacilli</taxon>
        <taxon>Bacillales</taxon>
        <taxon>Paenibacillaceae</taxon>
        <taxon>Paenibacillus</taxon>
    </lineage>
</organism>
<comment type="caution">
    <text evidence="6">The sequence shown here is derived from an EMBL/GenBank/DDBJ whole genome shotgun (WGS) entry which is preliminary data.</text>
</comment>
<dbReference type="Gene3D" id="2.60.40.2210">
    <property type="match status" value="1"/>
</dbReference>
<dbReference type="SMART" id="SM00872">
    <property type="entry name" value="Alpha-mann_mid"/>
    <property type="match status" value="1"/>
</dbReference>
<evidence type="ECO:0000313" key="6">
    <source>
        <dbReference type="EMBL" id="MEK8131864.1"/>
    </source>
</evidence>
<dbReference type="EMBL" id="JBBPCC010000024">
    <property type="protein sequence ID" value="MEK8131864.1"/>
    <property type="molecule type" value="Genomic_DNA"/>
</dbReference>
<reference evidence="6 7" key="1">
    <citation type="submission" date="2024-04" db="EMBL/GenBank/DDBJ databases">
        <title>draft genome sequnece of Paenibacillus filicis.</title>
        <authorList>
            <person name="Kim D.-U."/>
        </authorList>
    </citation>
    <scope>NUCLEOTIDE SEQUENCE [LARGE SCALE GENOMIC DNA]</scope>
    <source>
        <strain evidence="6 7">KACC14197</strain>
    </source>
</reference>
<evidence type="ECO:0000256" key="3">
    <source>
        <dbReference type="ARBA" id="ARBA00022801"/>
    </source>
</evidence>
<dbReference type="InterPro" id="IPR041509">
    <property type="entry name" value="GH38_beta-1"/>
</dbReference>
<dbReference type="Gene3D" id="2.70.98.30">
    <property type="entry name" value="Golgi alpha-mannosidase II, domain 4"/>
    <property type="match status" value="1"/>
</dbReference>
<dbReference type="InterPro" id="IPR027291">
    <property type="entry name" value="Glyco_hydro_38_N_sf"/>
</dbReference>
<dbReference type="InterPro" id="IPR041147">
    <property type="entry name" value="GH38_C"/>
</dbReference>
<accession>A0ABU9DT39</accession>
<dbReference type="Pfam" id="PF01074">
    <property type="entry name" value="Glyco_hydro_38N"/>
    <property type="match status" value="1"/>
</dbReference>
<dbReference type="SUPFAM" id="SSF74650">
    <property type="entry name" value="Galactose mutarotase-like"/>
    <property type="match status" value="1"/>
</dbReference>
<sequence>MTSKTYAHIIAHSHWDREWYLPYEKHHVQLVRLMDTLLETLERDPQFHSFHLDGQTIVLEDYLQVRPENKELLRKYIQEGRLIIGPWYVLQDEFLTSGEANVRNLQIGHRDAAEYGPVSKLGYFPDSFGNMGQAPQLLRQAGINVAVFGRGVKPVGFNNEVKGNYESSFSELNWESPDGSKVLGVLFANWYNNGMEIPVDEVEAQDYWTERLAKAKTYASTPHLLFMNGCDHQPVQTDLTASLETARRLFPDVEFIHSSFDDYLRSLQESLPDRLSTVKGELRSQRTNGWWTLVNTASARVYIKQANQRSQLLLERGAEPLAAFASTLGEAYPHHLLRYAWKTLMQNHPHDSICGCSVDEVHREMMTRFAKSDAVAEEIIDRSKAAIARHVDTAGAFAAIPGAVPFLAINTTGWAKTEVLTVDLEIDRVSLKGRPASEAVRELEARGPLTGHIYDAAGRVARATIEYAGVRFGYDLPDDRFRQPYMARVVRVTLLAEQVPALGYRTYAFVPESAAGVRNVRTLAGLTDGHAGERLLENEFLSVTVLDNGSYTVRDKRSGQVFSGLGIYEDSGDIGNEYIFRAPDGDEPLTTEGLEARIVRLENEPFRQTIEIVHEWSLPEGADDRLEQERLAFVPFLEREAARSSKFVPIRLTTRLLLTDGDPQLQVETTFDNAAKDHRLRVLFPSGIVSPVHRVDSVFEVAVRDTVPAAEWTNPSHCQHQQAFVNVSGDHGGLTIGNLGLNEYEVLRDDRGTIAVTLLRAVGELGDWGVFPTPEAQCPGTHTFRYTVIPHGAGSAREQSFALAYQNQLPITVVQAPLQAGALAAEHAFAEWSGEGLALTAVKISEPGEDIVFRWFNMTDRPKELSLTVGNRFGDVYRSGILEERGEQIAAAGNAALSVGPAEIVTLCAAADE</sequence>
<name>A0ABU9DT39_9BACL</name>
<dbReference type="InterPro" id="IPR037094">
    <property type="entry name" value="Glyco_hydro_38_cen_sf"/>
</dbReference>
<keyword evidence="2" id="KW-0479">Metal-binding</keyword>
<evidence type="ECO:0000259" key="5">
    <source>
        <dbReference type="SMART" id="SM00872"/>
    </source>
</evidence>
<dbReference type="PANTHER" id="PTHR46017">
    <property type="entry name" value="ALPHA-MANNOSIDASE 2C1"/>
    <property type="match status" value="1"/>
</dbReference>
<dbReference type="CDD" id="cd10814">
    <property type="entry name" value="GH38N_AMII_SpGH38_like"/>
    <property type="match status" value="1"/>
</dbReference>